<sequence length="328" mass="36094">MGTSIYDVIDRIGRDFGSPRSDEAFRASVDPGTVPDVVSTSTDPASTASSDRFIFVRPEYNEAWVAGVLRSVPLRFDGDAKEWHAGLPAEEAESLSFFDALAAAMRVEFPANGSEQRRLARDRVWDPTAEPASTFYFAKLRALRTAFGHDQTDRVLVQDIVDCLPPTFQAMLRLPRSGVRLVDLRAEIGIWEPTWRKIFPQFDIRSSTPASAPVARVIASTPRVTSVSTPGPTPASVPAAPVPVASTQSSSRPLGLAATYDPSRVIPAAGGEKRKYRRPSDNQTIELNRPCARCGQEHFTFEHMHLMPSAHFMDRSEDDDDYPLSAGF</sequence>
<organism evidence="2 3">
    <name type="scientific">Tilletia caries</name>
    <name type="common">wheat bunt fungus</name>
    <dbReference type="NCBI Taxonomy" id="13290"/>
    <lineage>
        <taxon>Eukaryota</taxon>
        <taxon>Fungi</taxon>
        <taxon>Dikarya</taxon>
        <taxon>Basidiomycota</taxon>
        <taxon>Ustilaginomycotina</taxon>
        <taxon>Exobasidiomycetes</taxon>
        <taxon>Tilletiales</taxon>
        <taxon>Tilletiaceae</taxon>
        <taxon>Tilletia</taxon>
    </lineage>
</organism>
<evidence type="ECO:0000256" key="1">
    <source>
        <dbReference type="SAM" id="MobiDB-lite"/>
    </source>
</evidence>
<reference evidence="2" key="2">
    <citation type="journal article" date="2019" name="IMA Fungus">
        <title>Genome sequencing and comparison of five Tilletia species to identify candidate genes for the detection of regulated species infecting wheat.</title>
        <authorList>
            <person name="Nguyen H.D.T."/>
            <person name="Sultana T."/>
            <person name="Kesanakurti P."/>
            <person name="Hambleton S."/>
        </authorList>
    </citation>
    <scope>NUCLEOTIDE SEQUENCE</scope>
    <source>
        <strain evidence="2">DAOMC 238032</strain>
    </source>
</reference>
<proteinExistence type="predicted"/>
<comment type="caution">
    <text evidence="2">The sequence shown here is derived from an EMBL/GenBank/DDBJ whole genome shotgun (WGS) entry which is preliminary data.</text>
</comment>
<name>A0A8T8SW94_9BASI</name>
<feature type="region of interest" description="Disordered" evidence="1">
    <location>
        <begin position="224"/>
        <end position="254"/>
    </location>
</feature>
<feature type="compositionally biased region" description="Low complexity" evidence="1">
    <location>
        <begin position="36"/>
        <end position="47"/>
    </location>
</feature>
<dbReference type="EMBL" id="LWDD02001296">
    <property type="protein sequence ID" value="KAE8249724.1"/>
    <property type="molecule type" value="Genomic_DNA"/>
</dbReference>
<dbReference type="AlphaFoldDB" id="A0A8T8SW94"/>
<evidence type="ECO:0000313" key="3">
    <source>
        <dbReference type="Proteomes" id="UP000077671"/>
    </source>
</evidence>
<feature type="compositionally biased region" description="Low complexity" evidence="1">
    <location>
        <begin position="224"/>
        <end position="251"/>
    </location>
</feature>
<feature type="region of interest" description="Disordered" evidence="1">
    <location>
        <begin position="22"/>
        <end position="47"/>
    </location>
</feature>
<reference evidence="2" key="1">
    <citation type="submission" date="2016-04" db="EMBL/GenBank/DDBJ databases">
        <authorList>
            <person name="Nguyen H.D."/>
            <person name="Kesanakurti P."/>
            <person name="Cullis J."/>
            <person name="Levesque C.A."/>
            <person name="Hambleton S."/>
        </authorList>
    </citation>
    <scope>NUCLEOTIDE SEQUENCE</scope>
    <source>
        <strain evidence="2">DAOMC 238032</strain>
    </source>
</reference>
<gene>
    <name evidence="2" type="ORF">A4X03_0g6567</name>
</gene>
<accession>A0A8T8SW94</accession>
<dbReference type="Proteomes" id="UP000077671">
    <property type="component" value="Unassembled WGS sequence"/>
</dbReference>
<evidence type="ECO:0000313" key="2">
    <source>
        <dbReference type="EMBL" id="KAE8249724.1"/>
    </source>
</evidence>
<protein>
    <submittedName>
        <fullName evidence="2">Uncharacterized protein</fullName>
    </submittedName>
</protein>